<feature type="domain" description="CBM2" evidence="3">
    <location>
        <begin position="256"/>
        <end position="363"/>
    </location>
</feature>
<dbReference type="SUPFAM" id="SSF55961">
    <property type="entry name" value="Bet v1-like"/>
    <property type="match status" value="1"/>
</dbReference>
<feature type="transmembrane region" description="Helical" evidence="2">
    <location>
        <begin position="169"/>
        <end position="190"/>
    </location>
</feature>
<dbReference type="Gene3D" id="2.60.40.290">
    <property type="match status" value="1"/>
</dbReference>
<evidence type="ECO:0000313" key="5">
    <source>
        <dbReference type="Proteomes" id="UP000285744"/>
    </source>
</evidence>
<evidence type="ECO:0000256" key="2">
    <source>
        <dbReference type="SAM" id="Phobius"/>
    </source>
</evidence>
<dbReference type="SUPFAM" id="SSF49384">
    <property type="entry name" value="Carbohydrate-binding domain"/>
    <property type="match status" value="1"/>
</dbReference>
<organism evidence="4 5">
    <name type="scientific">Micromonospora globbae</name>
    <dbReference type="NCBI Taxonomy" id="1894969"/>
    <lineage>
        <taxon>Bacteria</taxon>
        <taxon>Bacillati</taxon>
        <taxon>Actinomycetota</taxon>
        <taxon>Actinomycetes</taxon>
        <taxon>Micromonosporales</taxon>
        <taxon>Micromonosporaceae</taxon>
        <taxon>Micromonospora</taxon>
    </lineage>
</organism>
<dbReference type="Pfam" id="PF10604">
    <property type="entry name" value="Polyketide_cyc2"/>
    <property type="match status" value="1"/>
</dbReference>
<dbReference type="AlphaFoldDB" id="A0A420F8C4"/>
<proteinExistence type="predicted"/>
<keyword evidence="2" id="KW-0812">Transmembrane</keyword>
<feature type="region of interest" description="Disordered" evidence="1">
    <location>
        <begin position="196"/>
        <end position="262"/>
    </location>
</feature>
<dbReference type="GO" id="GO:0030247">
    <property type="term" value="F:polysaccharide binding"/>
    <property type="evidence" value="ECO:0007669"/>
    <property type="project" value="UniProtKB-UniRule"/>
</dbReference>
<dbReference type="InterPro" id="IPR023393">
    <property type="entry name" value="START-like_dom_sf"/>
</dbReference>
<feature type="compositionally biased region" description="Low complexity" evidence="1">
    <location>
        <begin position="198"/>
        <end position="253"/>
    </location>
</feature>
<dbReference type="SMART" id="SM00637">
    <property type="entry name" value="CBD_II"/>
    <property type="match status" value="1"/>
</dbReference>
<dbReference type="InterPro" id="IPR012291">
    <property type="entry name" value="CBM2_carb-bd_dom_sf"/>
</dbReference>
<reference evidence="4 5" key="1">
    <citation type="journal article" date="2018" name="Int. J. Syst. Evol. Microbiol.">
        <title>Micromonospora globbae sp. nov., an endophytic actinomycete isolated from roots of Globba winitii C. H. Wright.</title>
        <authorList>
            <person name="Kuncharoen N."/>
            <person name="Pittayakhajonwut P."/>
            <person name="Tanasupawat S."/>
        </authorList>
    </citation>
    <scope>NUCLEOTIDE SEQUENCE [LARGE SCALE GENOMIC DNA]</scope>
    <source>
        <strain evidence="4 5">WPS1-2</strain>
    </source>
</reference>
<dbReference type="InterPro" id="IPR008965">
    <property type="entry name" value="CBM2/CBM3_carb-bd_dom_sf"/>
</dbReference>
<accession>A0A420F8C4</accession>
<sequence>MNDIAAQVDLFHPADRVWRALTDPELLSRWFTEVSAVPDAPGRLRFATSELPGFDAAVEAEVVERREPELMTLRCREGGRRSLLTGELTPTAEGCRLSMREVIEEGEWSAAQRDAREQSYQQALTNRLPAILDWYAFQQVDLRRGDAGMTAELPVVAWAGGEPRRRRRAVVLVGAGVGVLLAGGATAWALRPEPPRQPVAQATSTPTPTASVSAAASPRPASAATATRQARPTSGSPSPSRSASPRPSRTPASSAPPPAAPTLSARYETVSSRLLGYSAEVVVTNPGTVASDGWTLVVTFADDSEVAKVNGAEWRQEGRTVTFTGAPLPAGGAQTVRFDVRDSAAFAKGPESCTIGDRPCEGL</sequence>
<dbReference type="GO" id="GO:0005975">
    <property type="term" value="P:carbohydrate metabolic process"/>
    <property type="evidence" value="ECO:0007669"/>
    <property type="project" value="InterPro"/>
</dbReference>
<dbReference type="Pfam" id="PF00553">
    <property type="entry name" value="CBM_2"/>
    <property type="match status" value="1"/>
</dbReference>
<protein>
    <recommendedName>
        <fullName evidence="3">CBM2 domain-containing protein</fullName>
    </recommendedName>
</protein>
<dbReference type="InterPro" id="IPR019587">
    <property type="entry name" value="Polyketide_cyclase/dehydratase"/>
</dbReference>
<keyword evidence="2" id="KW-0472">Membrane</keyword>
<name>A0A420F8C4_9ACTN</name>
<dbReference type="CDD" id="cd07814">
    <property type="entry name" value="SRPBCC_CalC_Aha1-like"/>
    <property type="match status" value="1"/>
</dbReference>
<evidence type="ECO:0000259" key="3">
    <source>
        <dbReference type="PROSITE" id="PS51173"/>
    </source>
</evidence>
<dbReference type="RefSeq" id="WP_120326422.1">
    <property type="nucleotide sequence ID" value="NZ_JBFANR010000033.1"/>
</dbReference>
<evidence type="ECO:0000256" key="1">
    <source>
        <dbReference type="SAM" id="MobiDB-lite"/>
    </source>
</evidence>
<dbReference type="OrthoDB" id="9803476at2"/>
<dbReference type="Gene3D" id="3.30.530.20">
    <property type="match status" value="1"/>
</dbReference>
<keyword evidence="2" id="KW-1133">Transmembrane helix</keyword>
<gene>
    <name evidence="4" type="ORF">D7I43_01000</name>
</gene>
<evidence type="ECO:0000313" key="4">
    <source>
        <dbReference type="EMBL" id="RKF29183.1"/>
    </source>
</evidence>
<dbReference type="GO" id="GO:0004553">
    <property type="term" value="F:hydrolase activity, hydrolyzing O-glycosyl compounds"/>
    <property type="evidence" value="ECO:0007669"/>
    <property type="project" value="InterPro"/>
</dbReference>
<comment type="caution">
    <text evidence="4">The sequence shown here is derived from an EMBL/GenBank/DDBJ whole genome shotgun (WGS) entry which is preliminary data.</text>
</comment>
<dbReference type="Proteomes" id="UP000285744">
    <property type="component" value="Unassembled WGS sequence"/>
</dbReference>
<dbReference type="PROSITE" id="PS51173">
    <property type="entry name" value="CBM2"/>
    <property type="match status" value="1"/>
</dbReference>
<dbReference type="InterPro" id="IPR001919">
    <property type="entry name" value="CBD2"/>
</dbReference>
<dbReference type="EMBL" id="RAQQ01000001">
    <property type="protein sequence ID" value="RKF29183.1"/>
    <property type="molecule type" value="Genomic_DNA"/>
</dbReference>